<dbReference type="HAMAP" id="MF_00795">
    <property type="entry name" value="CutC"/>
    <property type="match status" value="1"/>
</dbReference>
<dbReference type="GO" id="GO:0005737">
    <property type="term" value="C:cytoplasm"/>
    <property type="evidence" value="ECO:0007669"/>
    <property type="project" value="UniProtKB-SubCell"/>
</dbReference>
<dbReference type="AlphaFoldDB" id="A0A098S4G7"/>
<dbReference type="PANTHER" id="PTHR12598:SF0">
    <property type="entry name" value="COPPER HOMEOSTASIS PROTEIN CUTC HOMOLOG"/>
    <property type="match status" value="1"/>
</dbReference>
<dbReference type="InterPro" id="IPR036822">
    <property type="entry name" value="CutC-like_dom_sf"/>
</dbReference>
<reference evidence="3 4" key="1">
    <citation type="journal article" date="2014" name="Int. J. Syst. Evol. Microbiol.">
        <title>Phaeodactylibacter xiamenensis gen. nov., sp. nov., a member of the family Saprospiraceae isolated from the marine alga Phaeodactylum tricornutum.</title>
        <authorList>
            <person name="Chen Z.Jr."/>
            <person name="Lei X."/>
            <person name="Lai Q."/>
            <person name="Li Y."/>
            <person name="Zhang B."/>
            <person name="Zhang J."/>
            <person name="Zhang H."/>
            <person name="Yang L."/>
            <person name="Zheng W."/>
            <person name="Tian Y."/>
            <person name="Yu Z."/>
            <person name="Xu H.Jr."/>
            <person name="Zheng T."/>
        </authorList>
    </citation>
    <scope>NUCLEOTIDE SEQUENCE [LARGE SCALE GENOMIC DNA]</scope>
    <source>
        <strain evidence="3 4">KD52</strain>
    </source>
</reference>
<comment type="similarity">
    <text evidence="1 2">Belongs to the CutC family.</text>
</comment>
<comment type="caution">
    <text evidence="2">Once thought to be involved in copper homeostasis, experiments in E.coli have shown this is not the case.</text>
</comment>
<evidence type="ECO:0000256" key="1">
    <source>
        <dbReference type="ARBA" id="ARBA00007768"/>
    </source>
</evidence>
<evidence type="ECO:0000256" key="2">
    <source>
        <dbReference type="HAMAP-Rule" id="MF_00795"/>
    </source>
</evidence>
<organism evidence="3 4">
    <name type="scientific">Phaeodactylibacter xiamenensis</name>
    <dbReference type="NCBI Taxonomy" id="1524460"/>
    <lineage>
        <taxon>Bacteria</taxon>
        <taxon>Pseudomonadati</taxon>
        <taxon>Bacteroidota</taxon>
        <taxon>Saprospiria</taxon>
        <taxon>Saprospirales</taxon>
        <taxon>Haliscomenobacteraceae</taxon>
        <taxon>Phaeodactylibacter</taxon>
    </lineage>
</organism>
<dbReference type="InterPro" id="IPR005627">
    <property type="entry name" value="CutC-like"/>
</dbReference>
<proteinExistence type="inferred from homology"/>
<dbReference type="Gene3D" id="3.20.20.380">
    <property type="entry name" value="Copper homeostasis (CutC) domain"/>
    <property type="match status" value="1"/>
</dbReference>
<comment type="caution">
    <text evidence="3">The sequence shown here is derived from an EMBL/GenBank/DDBJ whole genome shotgun (WGS) entry which is preliminary data.</text>
</comment>
<name>A0A098S4G7_9BACT</name>
<evidence type="ECO:0000313" key="4">
    <source>
        <dbReference type="Proteomes" id="UP000029736"/>
    </source>
</evidence>
<accession>A0A098S4G7</accession>
<sequence>MIREACVETLEQCRRAESLGADRLELCARLDLGGTTPDWQLVKEVLKQVQIPVKVMIRPRGGNFIYTEVEVAQMRASIARFLDLGVPGFVIGTLTPQHQIDLPLLTTLCEAMEGRPVTFHKAIDEVPDMEAAVGQLKAIPNLKYLLTSGGAPTAQTGLGQLRKLLKCAAPEITVIAAGSVTNTNLQQFHQALGGSEYHGRKIVGEL</sequence>
<comment type="subcellular location">
    <subcellularLocation>
        <location evidence="2">Cytoplasm</location>
    </subcellularLocation>
</comment>
<dbReference type="EMBL" id="JPOS01000075">
    <property type="protein sequence ID" value="KGE86713.1"/>
    <property type="molecule type" value="Genomic_DNA"/>
</dbReference>
<dbReference type="GO" id="GO:0005507">
    <property type="term" value="F:copper ion binding"/>
    <property type="evidence" value="ECO:0007669"/>
    <property type="project" value="TreeGrafter"/>
</dbReference>
<keyword evidence="2" id="KW-0963">Cytoplasm</keyword>
<gene>
    <name evidence="2" type="primary">cutC</name>
    <name evidence="3" type="ORF">IX84_19750</name>
</gene>
<dbReference type="SUPFAM" id="SSF110395">
    <property type="entry name" value="CutC-like"/>
    <property type="match status" value="1"/>
</dbReference>
<protein>
    <recommendedName>
        <fullName evidence="2">PF03932 family protein CutC</fullName>
    </recommendedName>
</protein>
<dbReference type="Pfam" id="PF03932">
    <property type="entry name" value="CutC"/>
    <property type="match status" value="1"/>
</dbReference>
<evidence type="ECO:0000313" key="3">
    <source>
        <dbReference type="EMBL" id="KGE86713.1"/>
    </source>
</evidence>
<dbReference type="STRING" id="1524460.IX84_19750"/>
<dbReference type="Proteomes" id="UP000029736">
    <property type="component" value="Unassembled WGS sequence"/>
</dbReference>
<keyword evidence="4" id="KW-1185">Reference proteome</keyword>
<dbReference type="PANTHER" id="PTHR12598">
    <property type="entry name" value="COPPER HOMEOSTASIS PROTEIN CUTC"/>
    <property type="match status" value="1"/>
</dbReference>